<dbReference type="FunFam" id="3.30.420.10:FF:000032">
    <property type="entry name" value="Retrovirus-related Pol polyprotein from transposon 297-like Protein"/>
    <property type="match status" value="1"/>
</dbReference>
<proteinExistence type="predicted"/>
<sequence length="562" mass="62544">MSRVLDDCKHQCPDVFSACVVTRAMAARGLDSDVPLNDTFLAQPTVVEDPSLQSPVGEPKTVNAVFDSNCGSIPTSEESDKFDACSWTELFMISREELIHKQTMNSTLEPLVSNALSKEKSDEMSHYFMQDGLLCRQFVHRQGTFSNTVMQVVVPHRFRKAVLDLAHTGLAGHTGVRKTCDRIVRRFFWPRLKRDVASYVKSCHVCQMTAKPNQRMPVAPLQPIPVMSNPSEHLIVDCVGPLPRSKAGHSFLLTVMCQATRYPAAYPLRSITTKSVLKALVNFTSTFGIPKVIQSDQGSNFMSKQFSRALRQLKARHNISSAHHPQSQGALERFHQTLKSLLRSYWVELGSDWEEGLPCLLLASREVVQESMGFSPKQLVFGHSVRGLPAVLADEWCNAATSFWAFSPTNVLDYVSGFRYRLYEARAAATRKLGKAQSKMRCLFNRKAKHRSFEPGEKVLALLPLLHSHFQAKFCGPYEVVKCLPDYNYLLSTPDRRKKVQVCHINLLKSYAVPDPSTPVGLIASLPAEGAFGSSAVTVDGESGCLGSDEIDEVGCVHHRQS</sequence>
<dbReference type="InterPro" id="IPR054465">
    <property type="entry name" value="Integrase_p58-like_C"/>
</dbReference>
<dbReference type="PANTHER" id="PTHR37984">
    <property type="entry name" value="PROTEIN CBG26694"/>
    <property type="match status" value="1"/>
</dbReference>
<evidence type="ECO:0000313" key="3">
    <source>
        <dbReference type="EMBL" id="KAL2077976.1"/>
    </source>
</evidence>
<dbReference type="InterPro" id="IPR036397">
    <property type="entry name" value="RNaseH_sf"/>
</dbReference>
<dbReference type="Proteomes" id="UP001591681">
    <property type="component" value="Unassembled WGS sequence"/>
</dbReference>
<dbReference type="EMBL" id="JBHFQA010000023">
    <property type="protein sequence ID" value="KAL2077976.1"/>
    <property type="molecule type" value="Genomic_DNA"/>
</dbReference>
<dbReference type="InterPro" id="IPR041588">
    <property type="entry name" value="Integrase_H2C2"/>
</dbReference>
<gene>
    <name evidence="3" type="ORF">ACEWY4_025661</name>
</gene>
<dbReference type="FunFam" id="1.10.340.70:FF:000001">
    <property type="entry name" value="Retrovirus-related Pol polyprotein from transposon gypsy-like Protein"/>
    <property type="match status" value="1"/>
</dbReference>
<accession>A0ABD1IVL0</accession>
<reference evidence="3 4" key="1">
    <citation type="submission" date="2024-09" db="EMBL/GenBank/DDBJ databases">
        <title>A chromosome-level genome assembly of Gray's grenadier anchovy, Coilia grayii.</title>
        <authorList>
            <person name="Fu Z."/>
        </authorList>
    </citation>
    <scope>NUCLEOTIDE SEQUENCE [LARGE SCALE GENOMIC DNA]</scope>
    <source>
        <strain evidence="3">G4</strain>
        <tissue evidence="3">Muscle</tissue>
    </source>
</reference>
<evidence type="ECO:0000259" key="2">
    <source>
        <dbReference type="PROSITE" id="PS50994"/>
    </source>
</evidence>
<dbReference type="PROSITE" id="PS50994">
    <property type="entry name" value="INTEGRASE"/>
    <property type="match status" value="1"/>
</dbReference>
<protein>
    <recommendedName>
        <fullName evidence="1">Gypsy retrotransposon integrase-like protein 1</fullName>
    </recommendedName>
</protein>
<evidence type="ECO:0000313" key="4">
    <source>
        <dbReference type="Proteomes" id="UP001591681"/>
    </source>
</evidence>
<dbReference type="Pfam" id="PF00665">
    <property type="entry name" value="rve"/>
    <property type="match status" value="1"/>
</dbReference>
<dbReference type="PANTHER" id="PTHR37984:SF15">
    <property type="entry name" value="INTEGRASE CATALYTIC DOMAIN-CONTAINING PROTEIN"/>
    <property type="match status" value="1"/>
</dbReference>
<dbReference type="SUPFAM" id="SSF53098">
    <property type="entry name" value="Ribonuclease H-like"/>
    <property type="match status" value="1"/>
</dbReference>
<comment type="caution">
    <text evidence="3">The sequence shown here is derived from an EMBL/GenBank/DDBJ whole genome shotgun (WGS) entry which is preliminary data.</text>
</comment>
<dbReference type="Pfam" id="PF17921">
    <property type="entry name" value="Integrase_H2C2"/>
    <property type="match status" value="1"/>
</dbReference>
<name>A0ABD1IVL0_9TELE</name>
<dbReference type="InterPro" id="IPR012337">
    <property type="entry name" value="RNaseH-like_sf"/>
</dbReference>
<dbReference type="InterPro" id="IPR050951">
    <property type="entry name" value="Retrovirus_Pol_polyprotein"/>
</dbReference>
<organism evidence="3 4">
    <name type="scientific">Coilia grayii</name>
    <name type="common">Gray's grenadier anchovy</name>
    <dbReference type="NCBI Taxonomy" id="363190"/>
    <lineage>
        <taxon>Eukaryota</taxon>
        <taxon>Metazoa</taxon>
        <taxon>Chordata</taxon>
        <taxon>Craniata</taxon>
        <taxon>Vertebrata</taxon>
        <taxon>Euteleostomi</taxon>
        <taxon>Actinopterygii</taxon>
        <taxon>Neopterygii</taxon>
        <taxon>Teleostei</taxon>
        <taxon>Clupei</taxon>
        <taxon>Clupeiformes</taxon>
        <taxon>Clupeoidei</taxon>
        <taxon>Engraulidae</taxon>
        <taxon>Coilinae</taxon>
        <taxon>Coilia</taxon>
    </lineage>
</organism>
<dbReference type="Gene3D" id="1.10.340.70">
    <property type="match status" value="1"/>
</dbReference>
<dbReference type="InterPro" id="IPR001584">
    <property type="entry name" value="Integrase_cat-core"/>
</dbReference>
<evidence type="ECO:0000256" key="1">
    <source>
        <dbReference type="ARBA" id="ARBA00039658"/>
    </source>
</evidence>
<dbReference type="Pfam" id="PF22938">
    <property type="entry name" value="Integrase_p58_C"/>
    <property type="match status" value="1"/>
</dbReference>
<dbReference type="Gene3D" id="3.30.420.10">
    <property type="entry name" value="Ribonuclease H-like superfamily/Ribonuclease H"/>
    <property type="match status" value="1"/>
</dbReference>
<keyword evidence="4" id="KW-1185">Reference proteome</keyword>
<feature type="domain" description="Integrase catalytic" evidence="2">
    <location>
        <begin position="226"/>
        <end position="384"/>
    </location>
</feature>
<dbReference type="AlphaFoldDB" id="A0ABD1IVL0"/>